<sequence>METVFRNLKLEALDKPAEFIASLIRASIDRNLHPVFLFTGSMGSGKTTFTSKLVKKISPNANVNSPTYTLYNEYPIPESEEKFYHFDLYRLRSPLDLEDLGFDEIWGKTGISIIEWWQVACADIEILPLKIEAGFKFESEEERTITFKSYDILSFPDLNRLWSDSEKLLL</sequence>
<dbReference type="Gene3D" id="3.40.50.300">
    <property type="entry name" value="P-loop containing nucleotide triphosphate hydrolases"/>
    <property type="match status" value="1"/>
</dbReference>
<evidence type="ECO:0000256" key="2">
    <source>
        <dbReference type="ARBA" id="ARBA00007599"/>
    </source>
</evidence>
<evidence type="ECO:0000256" key="4">
    <source>
        <dbReference type="ARBA" id="ARBA00022490"/>
    </source>
</evidence>
<dbReference type="PANTHER" id="PTHR33540">
    <property type="entry name" value="TRNA THREONYLCARBAMOYLADENOSINE BIOSYNTHESIS PROTEIN TSAE"/>
    <property type="match status" value="1"/>
</dbReference>
<dbReference type="InterPro" id="IPR003442">
    <property type="entry name" value="T6A_TsaE"/>
</dbReference>
<dbReference type="EMBL" id="RQFA01000080">
    <property type="protein sequence ID" value="TGK28223.1"/>
    <property type="molecule type" value="Genomic_DNA"/>
</dbReference>
<dbReference type="GO" id="GO:0002949">
    <property type="term" value="P:tRNA threonylcarbamoyladenosine modification"/>
    <property type="evidence" value="ECO:0007669"/>
    <property type="project" value="InterPro"/>
</dbReference>
<keyword evidence="8" id="KW-0067">ATP-binding</keyword>
<evidence type="ECO:0000256" key="8">
    <source>
        <dbReference type="ARBA" id="ARBA00022840"/>
    </source>
</evidence>
<comment type="similarity">
    <text evidence="2">Belongs to the TsaE family.</text>
</comment>
<keyword evidence="7" id="KW-0547">Nucleotide-binding</keyword>
<proteinExistence type="inferred from homology"/>
<dbReference type="SUPFAM" id="SSF52540">
    <property type="entry name" value="P-loop containing nucleoside triphosphate hydrolases"/>
    <property type="match status" value="1"/>
</dbReference>
<name>A0A5F1YPX0_9LEPT</name>
<keyword evidence="9" id="KW-0460">Magnesium</keyword>
<gene>
    <name evidence="11" type="primary">tsaE</name>
    <name evidence="11" type="ORF">EHQ17_18265</name>
</gene>
<organism evidence="11 12">
    <name type="scientific">Leptospira gomenensis</name>
    <dbReference type="NCBI Taxonomy" id="2484974"/>
    <lineage>
        <taxon>Bacteria</taxon>
        <taxon>Pseudomonadati</taxon>
        <taxon>Spirochaetota</taxon>
        <taxon>Spirochaetia</taxon>
        <taxon>Leptospirales</taxon>
        <taxon>Leptospiraceae</taxon>
        <taxon>Leptospira</taxon>
    </lineage>
</organism>
<evidence type="ECO:0000256" key="1">
    <source>
        <dbReference type="ARBA" id="ARBA00004496"/>
    </source>
</evidence>
<evidence type="ECO:0000256" key="10">
    <source>
        <dbReference type="ARBA" id="ARBA00032441"/>
    </source>
</evidence>
<dbReference type="OrthoDB" id="9815896at2"/>
<dbReference type="GO" id="GO:0005524">
    <property type="term" value="F:ATP binding"/>
    <property type="evidence" value="ECO:0007669"/>
    <property type="project" value="UniProtKB-KW"/>
</dbReference>
<accession>A0A5F1YPX0</accession>
<keyword evidence="4" id="KW-0963">Cytoplasm</keyword>
<dbReference type="AlphaFoldDB" id="A0A5F1YPX0"/>
<keyword evidence="5" id="KW-0819">tRNA processing</keyword>
<evidence type="ECO:0000256" key="6">
    <source>
        <dbReference type="ARBA" id="ARBA00022723"/>
    </source>
</evidence>
<comment type="subcellular location">
    <subcellularLocation>
        <location evidence="1">Cytoplasm</location>
    </subcellularLocation>
</comment>
<comment type="caution">
    <text evidence="11">The sequence shown here is derived from an EMBL/GenBank/DDBJ whole genome shotgun (WGS) entry which is preliminary data.</text>
</comment>
<evidence type="ECO:0000313" key="11">
    <source>
        <dbReference type="EMBL" id="TGK28223.1"/>
    </source>
</evidence>
<dbReference type="Proteomes" id="UP000298277">
    <property type="component" value="Unassembled WGS sequence"/>
</dbReference>
<dbReference type="InterPro" id="IPR027417">
    <property type="entry name" value="P-loop_NTPase"/>
</dbReference>
<evidence type="ECO:0000256" key="7">
    <source>
        <dbReference type="ARBA" id="ARBA00022741"/>
    </source>
</evidence>
<evidence type="ECO:0000256" key="9">
    <source>
        <dbReference type="ARBA" id="ARBA00022842"/>
    </source>
</evidence>
<evidence type="ECO:0000313" key="12">
    <source>
        <dbReference type="Proteomes" id="UP000298277"/>
    </source>
</evidence>
<reference evidence="11" key="1">
    <citation type="journal article" date="2019" name="PLoS Negl. Trop. Dis.">
        <title>Revisiting the worldwide diversity of Leptospira species in the environment.</title>
        <authorList>
            <person name="Vincent A.T."/>
            <person name="Schiettekatte O."/>
            <person name="Bourhy P."/>
            <person name="Veyrier F.J."/>
            <person name="Picardeau M."/>
        </authorList>
    </citation>
    <scope>NUCLEOTIDE SEQUENCE [LARGE SCALE GENOMIC DNA]</scope>
    <source>
        <strain evidence="11">201800299</strain>
    </source>
</reference>
<dbReference type="Pfam" id="PF02367">
    <property type="entry name" value="TsaE"/>
    <property type="match status" value="1"/>
</dbReference>
<dbReference type="PANTHER" id="PTHR33540:SF2">
    <property type="entry name" value="TRNA THREONYLCARBAMOYLADENOSINE BIOSYNTHESIS PROTEIN TSAE"/>
    <property type="match status" value="1"/>
</dbReference>
<keyword evidence="11" id="KW-0808">Transferase</keyword>
<dbReference type="GO" id="GO:0016740">
    <property type="term" value="F:transferase activity"/>
    <property type="evidence" value="ECO:0007669"/>
    <property type="project" value="UniProtKB-KW"/>
</dbReference>
<dbReference type="RefSeq" id="WP_135593705.1">
    <property type="nucleotide sequence ID" value="NZ_RQEZ01000046.1"/>
</dbReference>
<evidence type="ECO:0000256" key="3">
    <source>
        <dbReference type="ARBA" id="ARBA00019010"/>
    </source>
</evidence>
<evidence type="ECO:0000256" key="5">
    <source>
        <dbReference type="ARBA" id="ARBA00022694"/>
    </source>
</evidence>
<keyword evidence="12" id="KW-1185">Reference proteome</keyword>
<dbReference type="GO" id="GO:0005737">
    <property type="term" value="C:cytoplasm"/>
    <property type="evidence" value="ECO:0007669"/>
    <property type="project" value="UniProtKB-SubCell"/>
</dbReference>
<dbReference type="NCBIfam" id="TIGR00150">
    <property type="entry name" value="T6A_YjeE"/>
    <property type="match status" value="1"/>
</dbReference>
<dbReference type="GO" id="GO:0046872">
    <property type="term" value="F:metal ion binding"/>
    <property type="evidence" value="ECO:0007669"/>
    <property type="project" value="UniProtKB-KW"/>
</dbReference>
<protein>
    <recommendedName>
        <fullName evidence="3">tRNA threonylcarbamoyladenosine biosynthesis protein TsaE</fullName>
    </recommendedName>
    <alternativeName>
        <fullName evidence="10">t(6)A37 threonylcarbamoyladenosine biosynthesis protein TsaE</fullName>
    </alternativeName>
</protein>
<keyword evidence="6" id="KW-0479">Metal-binding</keyword>